<dbReference type="AlphaFoldDB" id="A0AAE3KKP2"/>
<dbReference type="InterPro" id="IPR001343">
    <property type="entry name" value="Hemolysn_Ca-bd"/>
</dbReference>
<dbReference type="InterPro" id="IPR011049">
    <property type="entry name" value="Serralysin-like_metalloprot_C"/>
</dbReference>
<protein>
    <recommendedName>
        <fullName evidence="3">Calcium-binding protein</fullName>
    </recommendedName>
</protein>
<dbReference type="Gene3D" id="2.150.10.10">
    <property type="entry name" value="Serralysin-like metalloprotease, C-terminal"/>
    <property type="match status" value="1"/>
</dbReference>
<dbReference type="RefSeq" id="WP_254010137.1">
    <property type="nucleotide sequence ID" value="NZ_JAMZMM010000011.1"/>
</dbReference>
<dbReference type="GO" id="GO:0005509">
    <property type="term" value="F:calcium ion binding"/>
    <property type="evidence" value="ECO:0007669"/>
    <property type="project" value="InterPro"/>
</dbReference>
<dbReference type="PRINTS" id="PR00313">
    <property type="entry name" value="CABNDNGRPT"/>
</dbReference>
<evidence type="ECO:0008006" key="3">
    <source>
        <dbReference type="Google" id="ProtNLM"/>
    </source>
</evidence>
<dbReference type="EMBL" id="JAMZMM010000011">
    <property type="protein sequence ID" value="MCP2727319.1"/>
    <property type="molecule type" value="Genomic_DNA"/>
</dbReference>
<evidence type="ECO:0000313" key="2">
    <source>
        <dbReference type="Proteomes" id="UP001204953"/>
    </source>
</evidence>
<keyword evidence="2" id="KW-1185">Reference proteome</keyword>
<dbReference type="PROSITE" id="PS00330">
    <property type="entry name" value="HEMOLYSIN_CALCIUM"/>
    <property type="match status" value="2"/>
</dbReference>
<evidence type="ECO:0000313" key="1">
    <source>
        <dbReference type="EMBL" id="MCP2727319.1"/>
    </source>
</evidence>
<dbReference type="SUPFAM" id="SSF51120">
    <property type="entry name" value="beta-Roll"/>
    <property type="match status" value="1"/>
</dbReference>
<dbReference type="Pfam" id="PF00353">
    <property type="entry name" value="HemolysinCabind"/>
    <property type="match status" value="1"/>
</dbReference>
<reference evidence="1" key="1">
    <citation type="submission" date="2022-06" db="EMBL/GenBank/DDBJ databases">
        <title>New cyanobacteria of genus Symplocastrum in benthos of Lake Baikal.</title>
        <authorList>
            <person name="Sorokovikova E."/>
            <person name="Tikhonova I."/>
            <person name="Krasnopeev A."/>
            <person name="Evseev P."/>
            <person name="Gladkikh A."/>
            <person name="Belykh O."/>
        </authorList>
    </citation>
    <scope>NUCLEOTIDE SEQUENCE</scope>
    <source>
        <strain evidence="1">BBK-W-15</strain>
    </source>
</reference>
<organism evidence="1 2">
    <name type="scientific">Limnofasciculus baicalensis BBK-W-15</name>
    <dbReference type="NCBI Taxonomy" id="2699891"/>
    <lineage>
        <taxon>Bacteria</taxon>
        <taxon>Bacillati</taxon>
        <taxon>Cyanobacteriota</taxon>
        <taxon>Cyanophyceae</taxon>
        <taxon>Coleofasciculales</taxon>
        <taxon>Coleofasciculaceae</taxon>
        <taxon>Limnofasciculus</taxon>
        <taxon>Limnofasciculus baicalensis</taxon>
    </lineage>
</organism>
<accession>A0AAE3KKP2</accession>
<comment type="caution">
    <text evidence="1">The sequence shown here is derived from an EMBL/GenBank/DDBJ whole genome shotgun (WGS) entry which is preliminary data.</text>
</comment>
<name>A0AAE3KKP2_9CYAN</name>
<dbReference type="Proteomes" id="UP001204953">
    <property type="component" value="Unassembled WGS sequence"/>
</dbReference>
<proteinExistence type="predicted"/>
<dbReference type="InterPro" id="IPR018511">
    <property type="entry name" value="Hemolysin-typ_Ca-bd_CS"/>
</dbReference>
<sequence>MGGVTIDGKAGFDTIIGTNQNDSLTGGDGNDILTGGGGNDTLRGGTGYDRFNFNSASDGIDKIIDFNVNEDIIAISAQGFGSTDFLAGSTISADQFRIGTGAGDASDRFIYNQKTGALFFDADGIGGAAQVKIATLSTGLAMTNSNIHVF</sequence>
<gene>
    <name evidence="1" type="ORF">NJ959_02375</name>
</gene>